<evidence type="ECO:0000313" key="3">
    <source>
        <dbReference type="EMBL" id="KAF4447499.1"/>
    </source>
</evidence>
<protein>
    <submittedName>
        <fullName evidence="3">Uncharacterized protein</fullName>
    </submittedName>
</protein>
<feature type="compositionally biased region" description="Basic and acidic residues" evidence="1">
    <location>
        <begin position="94"/>
        <end position="104"/>
    </location>
</feature>
<dbReference type="EMBL" id="JAADJG010000395">
    <property type="protein sequence ID" value="KAF4447499.1"/>
    <property type="molecule type" value="Genomic_DNA"/>
</dbReference>
<evidence type="ECO:0000313" key="4">
    <source>
        <dbReference type="Proteomes" id="UP000605986"/>
    </source>
</evidence>
<evidence type="ECO:0000256" key="1">
    <source>
        <dbReference type="SAM" id="MobiDB-lite"/>
    </source>
</evidence>
<accession>A0A8H4KCV4</accession>
<feature type="transmembrane region" description="Helical" evidence="2">
    <location>
        <begin position="29"/>
        <end position="49"/>
    </location>
</feature>
<feature type="region of interest" description="Disordered" evidence="1">
    <location>
        <begin position="1"/>
        <end position="21"/>
    </location>
</feature>
<proteinExistence type="predicted"/>
<keyword evidence="2" id="KW-0812">Transmembrane</keyword>
<dbReference type="AlphaFoldDB" id="A0A8H4KCV4"/>
<comment type="caution">
    <text evidence="3">The sequence shown here is derived from an EMBL/GenBank/DDBJ whole genome shotgun (WGS) entry which is preliminary data.</text>
</comment>
<feature type="region of interest" description="Disordered" evidence="1">
    <location>
        <begin position="56"/>
        <end position="158"/>
    </location>
</feature>
<name>A0A8H4KCV4_9HYPO</name>
<feature type="compositionally biased region" description="Acidic residues" evidence="1">
    <location>
        <begin position="1"/>
        <end position="17"/>
    </location>
</feature>
<gene>
    <name evidence="3" type="ORF">F53441_8983</name>
</gene>
<organism evidence="3 4">
    <name type="scientific">Fusarium austroafricanum</name>
    <dbReference type="NCBI Taxonomy" id="2364996"/>
    <lineage>
        <taxon>Eukaryota</taxon>
        <taxon>Fungi</taxon>
        <taxon>Dikarya</taxon>
        <taxon>Ascomycota</taxon>
        <taxon>Pezizomycotina</taxon>
        <taxon>Sordariomycetes</taxon>
        <taxon>Hypocreomycetidae</taxon>
        <taxon>Hypocreales</taxon>
        <taxon>Nectriaceae</taxon>
        <taxon>Fusarium</taxon>
        <taxon>Fusarium concolor species complex</taxon>
    </lineage>
</organism>
<dbReference type="Proteomes" id="UP000605986">
    <property type="component" value="Unassembled WGS sequence"/>
</dbReference>
<sequence>MSDEEGDIEEVEEEEEAPPSKCDKAFCPLLAFGLILLFGAAGLFVWAMATGRLTSNSASAAGRPAGGLPPPDTGPDPGFYDDGPPGEPPVPDFVDDHYGGRPEPDYIDDYGAGRPEPDYIDDYDAGPPMRNVPEGPPGGYRAGEGPPGLRQGWRKWRA</sequence>
<evidence type="ECO:0000256" key="2">
    <source>
        <dbReference type="SAM" id="Phobius"/>
    </source>
</evidence>
<reference evidence="3" key="1">
    <citation type="submission" date="2020-01" db="EMBL/GenBank/DDBJ databases">
        <title>Identification and distribution of gene clusters putatively required for synthesis of sphingolipid metabolism inhibitors in phylogenetically diverse species of the filamentous fungus Fusarium.</title>
        <authorList>
            <person name="Kim H.-S."/>
            <person name="Busman M."/>
            <person name="Brown D.W."/>
            <person name="Divon H."/>
            <person name="Uhlig S."/>
            <person name="Proctor R.H."/>
        </authorList>
    </citation>
    <scope>NUCLEOTIDE SEQUENCE</scope>
    <source>
        <strain evidence="3">NRRL 53441</strain>
    </source>
</reference>
<feature type="compositionally biased region" description="Gly residues" evidence="1">
    <location>
        <begin position="137"/>
        <end position="146"/>
    </location>
</feature>
<keyword evidence="2" id="KW-1133">Transmembrane helix</keyword>
<keyword evidence="4" id="KW-1185">Reference proteome</keyword>
<keyword evidence="2" id="KW-0472">Membrane</keyword>